<protein>
    <submittedName>
        <fullName evidence="1">Uncharacterized protein</fullName>
    </submittedName>
</protein>
<dbReference type="AlphaFoldDB" id="D0WA31"/>
<comment type="caution">
    <text evidence="1">The sequence shown here is derived from an EMBL/GenBank/DDBJ whole genome shotgun (WGS) entry which is preliminary data.</text>
</comment>
<evidence type="ECO:0000313" key="1">
    <source>
        <dbReference type="EMBL" id="EEZ75554.1"/>
    </source>
</evidence>
<gene>
    <name evidence="1" type="ORF">NEILACOT_04399</name>
</gene>
<dbReference type="EMBL" id="ACEQ02000015">
    <property type="protein sequence ID" value="EEZ75554.1"/>
    <property type="molecule type" value="Genomic_DNA"/>
</dbReference>
<name>D0WA31_NEILA</name>
<accession>D0WA31</accession>
<organism evidence="1 2">
    <name type="scientific">Neisseria lactamica ATCC 23970</name>
    <dbReference type="NCBI Taxonomy" id="546265"/>
    <lineage>
        <taxon>Bacteria</taxon>
        <taxon>Pseudomonadati</taxon>
        <taxon>Pseudomonadota</taxon>
        <taxon>Betaproteobacteria</taxon>
        <taxon>Neisseriales</taxon>
        <taxon>Neisseriaceae</taxon>
        <taxon>Neisseria</taxon>
    </lineage>
</organism>
<proteinExistence type="predicted"/>
<reference evidence="1 2" key="1">
    <citation type="submission" date="2009-10" db="EMBL/GenBank/DDBJ databases">
        <authorList>
            <person name="Weinstock G."/>
            <person name="Sodergren E."/>
            <person name="Clifton S."/>
            <person name="Fulton L."/>
            <person name="Fulton B."/>
            <person name="Courtney L."/>
            <person name="Fronick C."/>
            <person name="Harrison M."/>
            <person name="Strong C."/>
            <person name="Farmer C."/>
            <person name="Delahaunty K."/>
            <person name="Markovic C."/>
            <person name="Hall O."/>
            <person name="Minx P."/>
            <person name="Tomlinson C."/>
            <person name="Mitreva M."/>
            <person name="Nelson J."/>
            <person name="Hou S."/>
            <person name="Wollam A."/>
            <person name="Pepin K.H."/>
            <person name="Johnson M."/>
            <person name="Bhonagiri V."/>
            <person name="Nash W.E."/>
            <person name="Warren W."/>
            <person name="Chinwalla A."/>
            <person name="Mardis E.R."/>
            <person name="Wilson R.K."/>
        </authorList>
    </citation>
    <scope>NUCLEOTIDE SEQUENCE [LARGE SCALE GENOMIC DNA]</scope>
    <source>
        <strain evidence="1 2">ATCC 23970</strain>
    </source>
</reference>
<sequence>MCRGAAGGLTVKYGLLPYSEMGCPAVGEGLVCICRNGTDDALIYI</sequence>
<evidence type="ECO:0000313" key="2">
    <source>
        <dbReference type="Proteomes" id="UP000003843"/>
    </source>
</evidence>
<dbReference type="Proteomes" id="UP000003843">
    <property type="component" value="Unassembled WGS sequence"/>
</dbReference>